<dbReference type="Proteomes" id="UP001055172">
    <property type="component" value="Unassembled WGS sequence"/>
</dbReference>
<proteinExistence type="predicted"/>
<evidence type="ECO:0000313" key="2">
    <source>
        <dbReference type="Proteomes" id="UP001055172"/>
    </source>
</evidence>
<dbReference type="SUPFAM" id="SSF48576">
    <property type="entry name" value="Terpenoid synthases"/>
    <property type="match status" value="1"/>
</dbReference>
<dbReference type="Gene3D" id="1.10.600.10">
    <property type="entry name" value="Farnesyl Diphosphate Synthase"/>
    <property type="match status" value="1"/>
</dbReference>
<name>A0AA37GDJ2_9PEZI</name>
<dbReference type="AlphaFoldDB" id="A0AA37GDJ2"/>
<dbReference type="InterPro" id="IPR008949">
    <property type="entry name" value="Isoprenoid_synthase_dom_sf"/>
</dbReference>
<sequence>MFAHSTAVDSKSYETEGLCEGIEVRTSSYTHLEDRGAIRAHQDWNKYYLNACPIGLRLYHMQMNLLSYMTVSVMAFIFTNHLTNHNIDVTDQVDFERGEAENDEMMNAFLEAAHTGSIKSSVSEIARAGKKKIQSQLFLEMLSIDPECAKTTMKAWARFVEVGSSRKHDTCFQTLAEYLPYRIMDVGEMFWYGVVTFGLGLRILEHETDIC</sequence>
<evidence type="ECO:0000313" key="1">
    <source>
        <dbReference type="EMBL" id="GJC78709.1"/>
    </source>
</evidence>
<accession>A0AA37GDJ2</accession>
<reference evidence="1 2" key="1">
    <citation type="submission" date="2021-07" db="EMBL/GenBank/DDBJ databases">
        <title>Genome data of Colletotrichum spaethianum.</title>
        <authorList>
            <person name="Utami Y.D."/>
            <person name="Hiruma K."/>
        </authorList>
    </citation>
    <scope>NUCLEOTIDE SEQUENCE [LARGE SCALE GENOMIC DNA]</scope>
    <source>
        <strain evidence="1 2">MAFF 242679</strain>
    </source>
</reference>
<comment type="caution">
    <text evidence="1">The sequence shown here is derived from an EMBL/GenBank/DDBJ whole genome shotgun (WGS) entry which is preliminary data.</text>
</comment>
<gene>
    <name evidence="1" type="ORF">ColLi_01547</name>
</gene>
<protein>
    <submittedName>
        <fullName evidence="1">Fusicoccadiene synthase</fullName>
    </submittedName>
</protein>
<keyword evidence="2" id="KW-1185">Reference proteome</keyword>
<dbReference type="EMBL" id="BPPX01000003">
    <property type="protein sequence ID" value="GJC78709.1"/>
    <property type="molecule type" value="Genomic_DNA"/>
</dbReference>
<organism evidence="1 2">
    <name type="scientific">Colletotrichum liriopes</name>
    <dbReference type="NCBI Taxonomy" id="708192"/>
    <lineage>
        <taxon>Eukaryota</taxon>
        <taxon>Fungi</taxon>
        <taxon>Dikarya</taxon>
        <taxon>Ascomycota</taxon>
        <taxon>Pezizomycotina</taxon>
        <taxon>Sordariomycetes</taxon>
        <taxon>Hypocreomycetidae</taxon>
        <taxon>Glomerellales</taxon>
        <taxon>Glomerellaceae</taxon>
        <taxon>Colletotrichum</taxon>
        <taxon>Colletotrichum spaethianum species complex</taxon>
    </lineage>
</organism>